<feature type="transmembrane region" description="Helical" evidence="1">
    <location>
        <begin position="6"/>
        <end position="28"/>
    </location>
</feature>
<sequence length="181" mass="20122">MDFAAVNWAYVGFPVMIISFGVFVFYALKRQWDWRALLVGLVHLPVAFIHAAAPFRGSLDPNYVGYNGGLVHADKGFEVLVFASFVLVGATACAAIAVQNRNDLRNAFIAMFDSVILLIFATPIIADLLAGRFTDSRIEFGEYLQFGGFSAFLFEFMLVAAPYAFGLWWSLGKLKQMQRQA</sequence>
<keyword evidence="1" id="KW-0812">Transmembrane</keyword>
<proteinExistence type="predicted"/>
<dbReference type="Proteomes" id="UP000183685">
    <property type="component" value="Unassembled WGS sequence"/>
</dbReference>
<evidence type="ECO:0000313" key="3">
    <source>
        <dbReference type="Proteomes" id="UP000183685"/>
    </source>
</evidence>
<organism evidence="2 3">
    <name type="scientific">Kordiimonas lacus</name>
    <dbReference type="NCBI Taxonomy" id="637679"/>
    <lineage>
        <taxon>Bacteria</taxon>
        <taxon>Pseudomonadati</taxon>
        <taxon>Pseudomonadota</taxon>
        <taxon>Alphaproteobacteria</taxon>
        <taxon>Kordiimonadales</taxon>
        <taxon>Kordiimonadaceae</taxon>
        <taxon>Kordiimonas</taxon>
    </lineage>
</organism>
<keyword evidence="1" id="KW-0472">Membrane</keyword>
<protein>
    <submittedName>
        <fullName evidence="2">Uncharacterized protein</fullName>
    </submittedName>
</protein>
<feature type="transmembrane region" description="Helical" evidence="1">
    <location>
        <begin position="37"/>
        <end position="59"/>
    </location>
</feature>
<accession>A0A1G7E6H6</accession>
<evidence type="ECO:0000313" key="2">
    <source>
        <dbReference type="EMBL" id="SDE59219.1"/>
    </source>
</evidence>
<keyword evidence="3" id="KW-1185">Reference proteome</keyword>
<name>A0A1G7E6H6_9PROT</name>
<feature type="transmembrane region" description="Helical" evidence="1">
    <location>
        <begin position="79"/>
        <end position="98"/>
    </location>
</feature>
<dbReference type="RefSeq" id="WP_068301120.1">
    <property type="nucleotide sequence ID" value="NZ_FNAK01000008.1"/>
</dbReference>
<dbReference type="AlphaFoldDB" id="A0A1G7E6H6"/>
<feature type="transmembrane region" description="Helical" evidence="1">
    <location>
        <begin position="146"/>
        <end position="171"/>
    </location>
</feature>
<keyword evidence="1" id="KW-1133">Transmembrane helix</keyword>
<reference evidence="2 3" key="1">
    <citation type="submission" date="2016-10" db="EMBL/GenBank/DDBJ databases">
        <authorList>
            <person name="de Groot N.N."/>
        </authorList>
    </citation>
    <scope>NUCLEOTIDE SEQUENCE [LARGE SCALE GENOMIC DNA]</scope>
    <source>
        <strain evidence="2 3">CGMCC 1.9109</strain>
    </source>
</reference>
<feature type="transmembrane region" description="Helical" evidence="1">
    <location>
        <begin position="107"/>
        <end position="126"/>
    </location>
</feature>
<dbReference type="EMBL" id="FNAK01000008">
    <property type="protein sequence ID" value="SDE59219.1"/>
    <property type="molecule type" value="Genomic_DNA"/>
</dbReference>
<gene>
    <name evidence="2" type="ORF">SAMN04488071_3304</name>
</gene>
<evidence type="ECO:0000256" key="1">
    <source>
        <dbReference type="SAM" id="Phobius"/>
    </source>
</evidence>